<comment type="catalytic activity">
    <reaction evidence="5">
        <text>(sulfur carrier)-H + L-cysteine = (sulfur carrier)-SH + L-alanine</text>
        <dbReference type="Rhea" id="RHEA:43892"/>
        <dbReference type="Rhea" id="RHEA-COMP:14737"/>
        <dbReference type="Rhea" id="RHEA-COMP:14739"/>
        <dbReference type="ChEBI" id="CHEBI:29917"/>
        <dbReference type="ChEBI" id="CHEBI:35235"/>
        <dbReference type="ChEBI" id="CHEBI:57972"/>
        <dbReference type="ChEBI" id="CHEBI:64428"/>
        <dbReference type="EC" id="2.8.1.7"/>
    </reaction>
</comment>
<dbReference type="CDD" id="cd06453">
    <property type="entry name" value="SufS_like"/>
    <property type="match status" value="1"/>
</dbReference>
<feature type="compositionally biased region" description="Polar residues" evidence="6">
    <location>
        <begin position="397"/>
        <end position="410"/>
    </location>
</feature>
<feature type="region of interest" description="Disordered" evidence="6">
    <location>
        <begin position="773"/>
        <end position="794"/>
    </location>
</feature>
<feature type="domain" description="Aminotransferase class V" evidence="7">
    <location>
        <begin position="651"/>
        <end position="732"/>
    </location>
</feature>
<feature type="region of interest" description="Disordered" evidence="6">
    <location>
        <begin position="524"/>
        <end position="558"/>
    </location>
</feature>
<sequence>MVFYSEQNELQRLLELKKTRDSQPTLNRRNFPPALHFPFADELPINKTFFIHILSEEDQQIDGIHLVFFNADNKKTSNISKVMNRVIISDDGHIPSTITEHFISESFINPKQAQQIVQQTKNQTRISTDIFMSPQSHLTFTKVQIEDQSNSFHESSIRIYSLYTETELATIGTTGKQIQKKVEDNQVDEEVKKRSKKGSITVACLSLGSAQSTEKVSLFLQTPDIEAKTIGLCLCEKEQMGSVEVNMHHICPSCESSQLQRNILCSSQSRTKYRGGIFVHRTAPQTVANQLVNSLLLGQSTDEQDIIQQKDANKKQKRYGEAEATPLLVIENDDVVCNHGSTCGDVDNTPLLFMRQRGIDEFEARSMLVKSFANEALVKILSPYEDARVRTEKELQTTDSSRNSTPRPTQAQILASQIDSPIKINFQQIASPQYISPGRGLSPTPLVSSIHQKKIFGSPSSVSSVDINFLFPQLQESSNQQENKNGRGLILHVHHSFAEFLSSLFFKFFDAIVERHIAEEQKRINKRNEQDKQMNQTQEREENINLNQKQAQSEDNRRNDLQQRNITQLNNNITLPTYVSHSSSQINTHAPLSQLSIGYFDVEQIRKDFPIFDESYMGNKLWSFNSSEQYQLLPYAQIITNIHPATRKPIIYFDNSATTQRPLYVLRAIDEYYLTSNSNVHRGAHLLAERSNSMYDRARNIIAQFIGTKEDGEIVFTKGTTEAINLVAYSFLLPRMKLRYERRQKLKQKKYIESEIRRRLLEEQRKTSVINSTLPNSNIIEQQQQQNEKEGNDDEDSDIIITTQLEHHANIVPWQIVASQFGGRLHVLPLIKDSGGVDFSTFESTLSQYNGQYQQEKINKDSLIDDEQYNEEDSDEIKAKKLKGKVVMIAITHCSNVTGRYLPIKEVCQIANKYRVPILIDGAQGIIHLPNPDKFIEQNKQNEQLLKGKDNQNTNQNKLKQVDNKQIDQQYQSWLDVQNLGCSFYCFSGHKLFGPNGIGVLYGRMDILEVMQPFQGGGDMIESVSFEKTTYTLPPQRFEAGTPNVPGAIGLAAAIEYITKRVGLNKIEQYEQRLLHYALKMLRKVEGVKILGHSGDFDEDDTLKVKKENEFTETNWRLGLKTKKIESGIIIKKKENQQEIKSQQQSQFKNIEPIKYSAPIISFVVKDMHAHDMGTLLDSYGIATRGGHHCAMPLAVAYGISASSRASFAFYNTLHEIDLFVGAVRRAIVAFREAQRANSIGEYKNENESTLAWSANADATGVLGPLSKKKGTQGLGIQQSQTQHLSSLSNSQQQSNSITPSTSELYQELIIEHGTHPRNSRIISLSQQEKDQNQFVLLSADGFNSMCGDKVTIYVKLSLMKDEITNQFTTRSDKPLWSKIDQTRKQ</sequence>
<dbReference type="InterPro" id="IPR000825">
    <property type="entry name" value="SUF_FeS_clus_asmbl_SufBD_core"/>
</dbReference>
<evidence type="ECO:0000256" key="4">
    <source>
        <dbReference type="ARBA" id="ARBA00022898"/>
    </source>
</evidence>
<feature type="domain" description="Aminotransferase class V" evidence="7">
    <location>
        <begin position="1124"/>
        <end position="1220"/>
    </location>
</feature>
<evidence type="ECO:0000313" key="10">
    <source>
        <dbReference type="Proteomes" id="UP000324800"/>
    </source>
</evidence>
<evidence type="ECO:0000259" key="7">
    <source>
        <dbReference type="Pfam" id="PF00266"/>
    </source>
</evidence>
<feature type="domain" description="Aminotransferase class V" evidence="7">
    <location>
        <begin position="796"/>
        <end position="848"/>
    </location>
</feature>
<dbReference type="Gene3D" id="3.40.640.10">
    <property type="entry name" value="Type I PLP-dependent aspartate aminotransferase-like (Major domain)"/>
    <property type="match status" value="4"/>
</dbReference>
<dbReference type="Gene3D" id="3.90.1150.10">
    <property type="entry name" value="Aspartate Aminotransferase, domain 1"/>
    <property type="match status" value="1"/>
</dbReference>
<protein>
    <recommendedName>
        <fullName evidence="2">cysteine desulfurase</fullName>
        <ecNumber evidence="2">2.8.1.7</ecNumber>
    </recommendedName>
</protein>
<keyword evidence="3" id="KW-0808">Transferase</keyword>
<dbReference type="SUPFAM" id="SSF101960">
    <property type="entry name" value="Stabilizer of iron transporter SufD"/>
    <property type="match status" value="1"/>
</dbReference>
<dbReference type="InterPro" id="IPR000192">
    <property type="entry name" value="Aminotrans_V_dom"/>
</dbReference>
<name>A0A5J4WQB6_9EUKA</name>
<dbReference type="Pfam" id="PF01458">
    <property type="entry name" value="SUFBD_core"/>
    <property type="match status" value="2"/>
</dbReference>
<dbReference type="GO" id="GO:0030170">
    <property type="term" value="F:pyridoxal phosphate binding"/>
    <property type="evidence" value="ECO:0007669"/>
    <property type="project" value="InterPro"/>
</dbReference>
<proteinExistence type="predicted"/>
<gene>
    <name evidence="9" type="ORF">EZS28_007249</name>
</gene>
<evidence type="ECO:0000256" key="1">
    <source>
        <dbReference type="ARBA" id="ARBA00001933"/>
    </source>
</evidence>
<evidence type="ECO:0000256" key="2">
    <source>
        <dbReference type="ARBA" id="ARBA00012239"/>
    </source>
</evidence>
<dbReference type="OrthoDB" id="420046at2759"/>
<comment type="cofactor">
    <cofactor evidence="1">
        <name>pyridoxal 5'-phosphate</name>
        <dbReference type="ChEBI" id="CHEBI:597326"/>
    </cofactor>
</comment>
<dbReference type="Pfam" id="PF00266">
    <property type="entry name" value="Aminotran_5"/>
    <property type="match status" value="5"/>
</dbReference>
<dbReference type="InterPro" id="IPR010970">
    <property type="entry name" value="Cys_dSase_SufS"/>
</dbReference>
<evidence type="ECO:0000256" key="6">
    <source>
        <dbReference type="SAM" id="MobiDB-lite"/>
    </source>
</evidence>
<feature type="domain" description="Aminotransferase class V" evidence="7">
    <location>
        <begin position="975"/>
        <end position="1093"/>
    </location>
</feature>
<dbReference type="GO" id="GO:0006534">
    <property type="term" value="P:cysteine metabolic process"/>
    <property type="evidence" value="ECO:0007669"/>
    <property type="project" value="InterPro"/>
</dbReference>
<dbReference type="GO" id="GO:0016226">
    <property type="term" value="P:iron-sulfur cluster assembly"/>
    <property type="evidence" value="ECO:0007669"/>
    <property type="project" value="InterPro"/>
</dbReference>
<evidence type="ECO:0000313" key="9">
    <source>
        <dbReference type="EMBL" id="KAA6397224.1"/>
    </source>
</evidence>
<dbReference type="PANTHER" id="PTHR43586">
    <property type="entry name" value="CYSTEINE DESULFURASE"/>
    <property type="match status" value="1"/>
</dbReference>
<feature type="region of interest" description="Disordered" evidence="6">
    <location>
        <begin position="391"/>
        <end position="410"/>
    </location>
</feature>
<keyword evidence="4" id="KW-0663">Pyridoxal phosphate</keyword>
<evidence type="ECO:0000256" key="5">
    <source>
        <dbReference type="ARBA" id="ARBA00050776"/>
    </source>
</evidence>
<feature type="domain" description="SUF system FeS cluster assembly SufBD core" evidence="8">
    <location>
        <begin position="194"/>
        <end position="299"/>
    </location>
</feature>
<dbReference type="InterPro" id="IPR015421">
    <property type="entry name" value="PyrdxlP-dep_Trfase_major"/>
</dbReference>
<evidence type="ECO:0000256" key="3">
    <source>
        <dbReference type="ARBA" id="ARBA00022679"/>
    </source>
</evidence>
<evidence type="ECO:0000259" key="8">
    <source>
        <dbReference type="Pfam" id="PF01458"/>
    </source>
</evidence>
<feature type="domain" description="Aminotransferase class V" evidence="7">
    <location>
        <begin position="875"/>
        <end position="930"/>
    </location>
</feature>
<feature type="compositionally biased region" description="Basic and acidic residues" evidence="6">
    <location>
        <begin position="524"/>
        <end position="543"/>
    </location>
</feature>
<reference evidence="9 10" key="1">
    <citation type="submission" date="2019-03" db="EMBL/GenBank/DDBJ databases">
        <title>Single cell metagenomics reveals metabolic interactions within the superorganism composed of flagellate Streblomastix strix and complex community of Bacteroidetes bacteria on its surface.</title>
        <authorList>
            <person name="Treitli S.C."/>
            <person name="Kolisko M."/>
            <person name="Husnik F."/>
            <person name="Keeling P."/>
            <person name="Hampl V."/>
        </authorList>
    </citation>
    <scope>NUCLEOTIDE SEQUENCE [LARGE SCALE GENOMIC DNA]</scope>
    <source>
        <strain evidence="9">ST1C</strain>
    </source>
</reference>
<comment type="caution">
    <text evidence="9">The sequence shown here is derived from an EMBL/GenBank/DDBJ whole genome shotgun (WGS) entry which is preliminary data.</text>
</comment>
<dbReference type="GO" id="GO:0031071">
    <property type="term" value="F:cysteine desulfurase activity"/>
    <property type="evidence" value="ECO:0007669"/>
    <property type="project" value="UniProtKB-EC"/>
</dbReference>
<dbReference type="SUPFAM" id="SSF53383">
    <property type="entry name" value="PLP-dependent transferases"/>
    <property type="match status" value="1"/>
</dbReference>
<organism evidence="9 10">
    <name type="scientific">Streblomastix strix</name>
    <dbReference type="NCBI Taxonomy" id="222440"/>
    <lineage>
        <taxon>Eukaryota</taxon>
        <taxon>Metamonada</taxon>
        <taxon>Preaxostyla</taxon>
        <taxon>Oxymonadida</taxon>
        <taxon>Streblomastigidae</taxon>
        <taxon>Streblomastix</taxon>
    </lineage>
</organism>
<dbReference type="InterPro" id="IPR015422">
    <property type="entry name" value="PyrdxlP-dep_Trfase_small"/>
</dbReference>
<dbReference type="EC" id="2.8.1.7" evidence="2"/>
<feature type="region of interest" description="Disordered" evidence="6">
    <location>
        <begin position="1271"/>
        <end position="1299"/>
    </location>
</feature>
<dbReference type="Proteomes" id="UP000324800">
    <property type="component" value="Unassembled WGS sequence"/>
</dbReference>
<accession>A0A5J4WQB6</accession>
<feature type="domain" description="SUF system FeS cluster assembly SufBD core" evidence="8">
    <location>
        <begin position="321"/>
        <end position="372"/>
    </location>
</feature>
<dbReference type="Gene3D" id="3.90.1010.10">
    <property type="match status" value="1"/>
</dbReference>
<dbReference type="EMBL" id="SNRW01001229">
    <property type="protein sequence ID" value="KAA6397224.1"/>
    <property type="molecule type" value="Genomic_DNA"/>
</dbReference>
<dbReference type="InterPro" id="IPR037284">
    <property type="entry name" value="SUF_FeS_clus_asmbl_SufBD_sf"/>
</dbReference>
<feature type="compositionally biased region" description="Low complexity" evidence="6">
    <location>
        <begin position="1277"/>
        <end position="1299"/>
    </location>
</feature>
<dbReference type="InterPro" id="IPR015424">
    <property type="entry name" value="PyrdxlP-dep_Trfase"/>
</dbReference>
<dbReference type="PANTHER" id="PTHR43586:SF8">
    <property type="entry name" value="CYSTEINE DESULFURASE 1, CHLOROPLASTIC"/>
    <property type="match status" value="1"/>
</dbReference>